<gene>
    <name evidence="1" type="ORF">EZS27_010260</name>
</gene>
<name>A0A5J4S742_9ZZZZ</name>
<accession>A0A5J4S742</accession>
<dbReference type="AlphaFoldDB" id="A0A5J4S742"/>
<evidence type="ECO:0008006" key="2">
    <source>
        <dbReference type="Google" id="ProtNLM"/>
    </source>
</evidence>
<dbReference type="EMBL" id="SNRY01000354">
    <property type="protein sequence ID" value="KAA6341949.1"/>
    <property type="molecule type" value="Genomic_DNA"/>
</dbReference>
<protein>
    <recommendedName>
        <fullName evidence="2">Outer membrane protein beta-barrel domain-containing protein</fullName>
    </recommendedName>
</protein>
<comment type="caution">
    <text evidence="1">The sequence shown here is derived from an EMBL/GenBank/DDBJ whole genome shotgun (WGS) entry which is preliminary data.</text>
</comment>
<sequence length="84" mass="9820">GANYRNNLFDISLNASISYNKTQNNKQTNSNRETFDYLSGGSTNINLPWQIYLSTDVNYRIKEGYSDCYSSVYYFASYCNLWKH</sequence>
<reference evidence="1" key="1">
    <citation type="submission" date="2019-03" db="EMBL/GenBank/DDBJ databases">
        <title>Single cell metagenomics reveals metabolic interactions within the superorganism composed of flagellate Streblomastix strix and complex community of Bacteroidetes bacteria on its surface.</title>
        <authorList>
            <person name="Treitli S.C."/>
            <person name="Kolisko M."/>
            <person name="Husnik F."/>
            <person name="Keeling P."/>
            <person name="Hampl V."/>
        </authorList>
    </citation>
    <scope>NUCLEOTIDE SEQUENCE</scope>
    <source>
        <strain evidence="1">STM</strain>
    </source>
</reference>
<organism evidence="1">
    <name type="scientific">termite gut metagenome</name>
    <dbReference type="NCBI Taxonomy" id="433724"/>
    <lineage>
        <taxon>unclassified sequences</taxon>
        <taxon>metagenomes</taxon>
        <taxon>organismal metagenomes</taxon>
    </lineage>
</organism>
<feature type="non-terminal residue" evidence="1">
    <location>
        <position position="1"/>
    </location>
</feature>
<proteinExistence type="predicted"/>
<evidence type="ECO:0000313" key="1">
    <source>
        <dbReference type="EMBL" id="KAA6341949.1"/>
    </source>
</evidence>